<dbReference type="SUPFAM" id="SSF46785">
    <property type="entry name" value="Winged helix' DNA-binding domain"/>
    <property type="match status" value="1"/>
</dbReference>
<dbReference type="Proteomes" id="UP000548582">
    <property type="component" value="Unassembled WGS sequence"/>
</dbReference>
<protein>
    <submittedName>
        <fullName evidence="1">DUF3253 domain-containing protein</fullName>
    </submittedName>
</protein>
<reference evidence="1 2" key="1">
    <citation type="submission" date="2020-03" db="EMBL/GenBank/DDBJ databases">
        <authorList>
            <person name="Sun Q."/>
        </authorList>
    </citation>
    <scope>NUCLEOTIDE SEQUENCE [LARGE SCALE GENOMIC DNA]</scope>
    <source>
        <strain evidence="1 2">JC162</strain>
    </source>
</reference>
<sequence>MSEPVIRAEILAQAEALGAEKSLCPSEVARALKPEEWRSLMTRVRREAIVLAREGRIEILRKGKPVDPEAEIRGVIRLRIRP</sequence>
<proteinExistence type="predicted"/>
<organism evidence="1 2">
    <name type="scientific">Neoroseomonas marina</name>
    <dbReference type="NCBI Taxonomy" id="1232220"/>
    <lineage>
        <taxon>Bacteria</taxon>
        <taxon>Pseudomonadati</taxon>
        <taxon>Pseudomonadota</taxon>
        <taxon>Alphaproteobacteria</taxon>
        <taxon>Acetobacterales</taxon>
        <taxon>Acetobacteraceae</taxon>
        <taxon>Neoroseomonas</taxon>
    </lineage>
</organism>
<accession>A0A848EKT0</accession>
<keyword evidence="2" id="KW-1185">Reference proteome</keyword>
<dbReference type="AlphaFoldDB" id="A0A848EKT0"/>
<dbReference type="Pfam" id="PF11625">
    <property type="entry name" value="DUF3253"/>
    <property type="match status" value="1"/>
</dbReference>
<dbReference type="EMBL" id="JABBKX010000011">
    <property type="protein sequence ID" value="NMJ43993.1"/>
    <property type="molecule type" value="Genomic_DNA"/>
</dbReference>
<comment type="caution">
    <text evidence="1">The sequence shown here is derived from an EMBL/GenBank/DDBJ whole genome shotgun (WGS) entry which is preliminary data.</text>
</comment>
<dbReference type="InterPro" id="IPR036388">
    <property type="entry name" value="WH-like_DNA-bd_sf"/>
</dbReference>
<dbReference type="RefSeq" id="WP_170056188.1">
    <property type="nucleotide sequence ID" value="NZ_JABBKX010000011.1"/>
</dbReference>
<evidence type="ECO:0000313" key="1">
    <source>
        <dbReference type="EMBL" id="NMJ43993.1"/>
    </source>
</evidence>
<dbReference type="InterPro" id="IPR021660">
    <property type="entry name" value="DUF3253"/>
</dbReference>
<gene>
    <name evidence="1" type="ORF">GWK16_22285</name>
</gene>
<evidence type="ECO:0000313" key="2">
    <source>
        <dbReference type="Proteomes" id="UP000548582"/>
    </source>
</evidence>
<dbReference type="Gene3D" id="1.10.10.10">
    <property type="entry name" value="Winged helix-like DNA-binding domain superfamily/Winged helix DNA-binding domain"/>
    <property type="match status" value="1"/>
</dbReference>
<dbReference type="InterPro" id="IPR036390">
    <property type="entry name" value="WH_DNA-bd_sf"/>
</dbReference>
<name>A0A848EKT0_9PROT</name>